<organism evidence="2 3">
    <name type="scientific">Ophiocordyceps sinensis</name>
    <dbReference type="NCBI Taxonomy" id="72228"/>
    <lineage>
        <taxon>Eukaryota</taxon>
        <taxon>Fungi</taxon>
        <taxon>Dikarya</taxon>
        <taxon>Ascomycota</taxon>
        <taxon>Pezizomycotina</taxon>
        <taxon>Sordariomycetes</taxon>
        <taxon>Hypocreomycetidae</taxon>
        <taxon>Hypocreales</taxon>
        <taxon>Ophiocordycipitaceae</taxon>
        <taxon>Ophiocordyceps</taxon>
    </lineage>
</organism>
<keyword evidence="3" id="KW-1185">Reference proteome</keyword>
<reference evidence="2 3" key="1">
    <citation type="journal article" date="2020" name="Genome Biol. Evol.">
        <title>A new high-quality draft genome assembly of the Chinese cordyceps Ophiocordyceps sinensis.</title>
        <authorList>
            <person name="Shu R."/>
            <person name="Zhang J."/>
            <person name="Meng Q."/>
            <person name="Zhang H."/>
            <person name="Zhou G."/>
            <person name="Li M."/>
            <person name="Wu P."/>
            <person name="Zhao Y."/>
            <person name="Chen C."/>
            <person name="Qin Q."/>
        </authorList>
    </citation>
    <scope>NUCLEOTIDE SEQUENCE [LARGE SCALE GENOMIC DNA]</scope>
    <source>
        <strain evidence="2 3">IOZ07</strain>
    </source>
</reference>
<comment type="caution">
    <text evidence="2">The sequence shown here is derived from an EMBL/GenBank/DDBJ whole genome shotgun (WGS) entry which is preliminary data.</text>
</comment>
<evidence type="ECO:0000256" key="1">
    <source>
        <dbReference type="SAM" id="MobiDB-lite"/>
    </source>
</evidence>
<feature type="compositionally biased region" description="Polar residues" evidence="1">
    <location>
        <begin position="29"/>
        <end position="42"/>
    </location>
</feature>
<evidence type="ECO:0000313" key="2">
    <source>
        <dbReference type="EMBL" id="KAF4511948.1"/>
    </source>
</evidence>
<proteinExistence type="predicted"/>
<dbReference type="Proteomes" id="UP000557566">
    <property type="component" value="Unassembled WGS sequence"/>
</dbReference>
<name>A0A8H4PX99_9HYPO</name>
<protein>
    <submittedName>
        <fullName evidence="2">Uncharacterized protein</fullName>
    </submittedName>
</protein>
<accession>A0A8H4PX99</accession>
<dbReference type="EMBL" id="JAAVMX010000002">
    <property type="protein sequence ID" value="KAF4511948.1"/>
    <property type="molecule type" value="Genomic_DNA"/>
</dbReference>
<sequence>MFIIHGAALAFSTESSPSHPHFQPRHSCSRPNHSLLSSKSHPNHHSLISTTINLSMRLSLPTLVAVLALSDQSTAFFFFPLFRPCKPWWTIPAPARAPAPASCSPALCPKQNCPTPSCIPAVNHHLVYNNIRSCVINTGSMANAVLSSDGTLLRC</sequence>
<evidence type="ECO:0000313" key="3">
    <source>
        <dbReference type="Proteomes" id="UP000557566"/>
    </source>
</evidence>
<gene>
    <name evidence="2" type="ORF">G6O67_001144</name>
</gene>
<dbReference type="AlphaFoldDB" id="A0A8H4PX99"/>
<feature type="region of interest" description="Disordered" evidence="1">
    <location>
        <begin position="13"/>
        <end position="42"/>
    </location>
</feature>